<proteinExistence type="predicted"/>
<sequence>MDSEDHMVWAGFNADFYNMSTGIPRGPVHRNGLVVKANFDSGDRGIFALTNKKKALVATRNEYPEIAKKLKLQEVVGGGPSLLSEGNVLVQTDQTVEPRTCVGISADSTQVYVLAVDGRNFSYSTGMQLEELATVLKALGATTGINLDGGGSTTFFVRNTPHFSDNRFTVRNWPTDNGGKERAVANGVVIISKN</sequence>
<gene>
    <name evidence="2" type="ORF">SDC9_170985</name>
</gene>
<evidence type="ECO:0000259" key="1">
    <source>
        <dbReference type="Pfam" id="PF09992"/>
    </source>
</evidence>
<organism evidence="2">
    <name type="scientific">bioreactor metagenome</name>
    <dbReference type="NCBI Taxonomy" id="1076179"/>
    <lineage>
        <taxon>unclassified sequences</taxon>
        <taxon>metagenomes</taxon>
        <taxon>ecological metagenomes</taxon>
    </lineage>
</organism>
<dbReference type="InterPro" id="IPR018711">
    <property type="entry name" value="NAGPA"/>
</dbReference>
<dbReference type="AlphaFoldDB" id="A0A645GIP3"/>
<dbReference type="EMBL" id="VSSQ01072152">
    <property type="protein sequence ID" value="MPN23593.1"/>
    <property type="molecule type" value="Genomic_DNA"/>
</dbReference>
<reference evidence="2" key="1">
    <citation type="submission" date="2019-08" db="EMBL/GenBank/DDBJ databases">
        <authorList>
            <person name="Kucharzyk K."/>
            <person name="Murdoch R.W."/>
            <person name="Higgins S."/>
            <person name="Loffler F."/>
        </authorList>
    </citation>
    <scope>NUCLEOTIDE SEQUENCE</scope>
</reference>
<dbReference type="PANTHER" id="PTHR40446">
    <property type="entry name" value="N-ACETYLGLUCOSAMINE-1-PHOSPHODIESTER ALPHA-N-ACETYLGLUCOSAMINIDASE"/>
    <property type="match status" value="1"/>
</dbReference>
<feature type="domain" description="Phosphodiester glycosidase" evidence="1">
    <location>
        <begin position="10"/>
        <end position="190"/>
    </location>
</feature>
<accession>A0A645GIP3</accession>
<evidence type="ECO:0000313" key="2">
    <source>
        <dbReference type="EMBL" id="MPN23593.1"/>
    </source>
</evidence>
<name>A0A645GIP3_9ZZZZ</name>
<comment type="caution">
    <text evidence="2">The sequence shown here is derived from an EMBL/GenBank/DDBJ whole genome shotgun (WGS) entry which is preliminary data.</text>
</comment>
<protein>
    <recommendedName>
        <fullName evidence="1">Phosphodiester glycosidase domain-containing protein</fullName>
    </recommendedName>
</protein>
<dbReference type="PANTHER" id="PTHR40446:SF2">
    <property type="entry name" value="N-ACETYLGLUCOSAMINE-1-PHOSPHODIESTER ALPHA-N-ACETYLGLUCOSAMINIDASE"/>
    <property type="match status" value="1"/>
</dbReference>
<dbReference type="Pfam" id="PF09992">
    <property type="entry name" value="NAGPA"/>
    <property type="match status" value="1"/>
</dbReference>